<organism evidence="3 4">
    <name type="scientific">Kribbella voronezhensis</name>
    <dbReference type="NCBI Taxonomy" id="2512212"/>
    <lineage>
        <taxon>Bacteria</taxon>
        <taxon>Bacillati</taxon>
        <taxon>Actinomycetota</taxon>
        <taxon>Actinomycetes</taxon>
        <taxon>Propionibacteriales</taxon>
        <taxon>Kribbellaceae</taxon>
        <taxon>Kribbella</taxon>
    </lineage>
</organism>
<sequence>MPTYQYQCTECGNSLEVRQSFTDDALTVCPNCEGTLRKVFNAVGVVFKGSGFYRNDSRSSGTSTVPAKSESSSSSSTSSSDSGSSSSNGSSSNGSSSNGSSSGSSSSSSSSGGSSAGSASKTSAA</sequence>
<feature type="domain" description="Putative regulatory protein FmdB zinc ribbon" evidence="2">
    <location>
        <begin position="1"/>
        <end position="41"/>
    </location>
</feature>
<dbReference type="PANTHER" id="PTHR34404">
    <property type="entry name" value="REGULATORY PROTEIN, FMDB FAMILY"/>
    <property type="match status" value="1"/>
</dbReference>
<dbReference type="AlphaFoldDB" id="A0A4R7TGB9"/>
<dbReference type="Pfam" id="PF09723">
    <property type="entry name" value="Zn_ribbon_8"/>
    <property type="match status" value="1"/>
</dbReference>
<evidence type="ECO:0000313" key="4">
    <source>
        <dbReference type="Proteomes" id="UP000295151"/>
    </source>
</evidence>
<dbReference type="PANTHER" id="PTHR34404:SF2">
    <property type="entry name" value="CONSERVED SERINE RICH PROTEIN"/>
    <property type="match status" value="1"/>
</dbReference>
<comment type="caution">
    <text evidence="3">The sequence shown here is derived from an EMBL/GenBank/DDBJ whole genome shotgun (WGS) entry which is preliminary data.</text>
</comment>
<dbReference type="RefSeq" id="WP_133981043.1">
    <property type="nucleotide sequence ID" value="NZ_SOCE01000001.1"/>
</dbReference>
<dbReference type="Proteomes" id="UP000295151">
    <property type="component" value="Unassembled WGS sequence"/>
</dbReference>
<dbReference type="NCBIfam" id="TIGR02605">
    <property type="entry name" value="CxxC_CxxC_SSSS"/>
    <property type="match status" value="1"/>
</dbReference>
<feature type="region of interest" description="Disordered" evidence="1">
    <location>
        <begin position="51"/>
        <end position="125"/>
    </location>
</feature>
<accession>A0A4R7TGB9</accession>
<dbReference type="SMART" id="SM00834">
    <property type="entry name" value="CxxC_CXXC_SSSS"/>
    <property type="match status" value="1"/>
</dbReference>
<keyword evidence="4" id="KW-1185">Reference proteome</keyword>
<dbReference type="EMBL" id="SOCE01000001">
    <property type="protein sequence ID" value="TDU91270.1"/>
    <property type="molecule type" value="Genomic_DNA"/>
</dbReference>
<evidence type="ECO:0000256" key="1">
    <source>
        <dbReference type="SAM" id="MobiDB-lite"/>
    </source>
</evidence>
<evidence type="ECO:0000259" key="2">
    <source>
        <dbReference type="SMART" id="SM00834"/>
    </source>
</evidence>
<gene>
    <name evidence="3" type="ORF">EV138_4873</name>
</gene>
<reference evidence="3 4" key="1">
    <citation type="submission" date="2019-03" db="EMBL/GenBank/DDBJ databases">
        <title>Genomic Encyclopedia of Type Strains, Phase III (KMG-III): the genomes of soil and plant-associated and newly described type strains.</title>
        <authorList>
            <person name="Whitman W."/>
        </authorList>
    </citation>
    <scope>NUCLEOTIDE SEQUENCE [LARGE SCALE GENOMIC DNA]</scope>
    <source>
        <strain evidence="3 4">VKM Ac-2575</strain>
    </source>
</reference>
<dbReference type="OrthoDB" id="9813321at2"/>
<protein>
    <submittedName>
        <fullName evidence="3">Putative FmdB family regulatory protein</fullName>
    </submittedName>
</protein>
<name>A0A4R7TGB9_9ACTN</name>
<proteinExistence type="predicted"/>
<dbReference type="InterPro" id="IPR013429">
    <property type="entry name" value="Regulatory_FmdB_Zinc_ribbon"/>
</dbReference>
<evidence type="ECO:0000313" key="3">
    <source>
        <dbReference type="EMBL" id="TDU91270.1"/>
    </source>
</evidence>
<feature type="compositionally biased region" description="Low complexity" evidence="1">
    <location>
        <begin position="69"/>
        <end position="125"/>
    </location>
</feature>